<organism evidence="2 3">
    <name type="scientific">Punica granatum</name>
    <name type="common">Pomegranate</name>
    <dbReference type="NCBI Taxonomy" id="22663"/>
    <lineage>
        <taxon>Eukaryota</taxon>
        <taxon>Viridiplantae</taxon>
        <taxon>Streptophyta</taxon>
        <taxon>Embryophyta</taxon>
        <taxon>Tracheophyta</taxon>
        <taxon>Spermatophyta</taxon>
        <taxon>Magnoliopsida</taxon>
        <taxon>eudicotyledons</taxon>
        <taxon>Gunneridae</taxon>
        <taxon>Pentapetalae</taxon>
        <taxon>rosids</taxon>
        <taxon>malvids</taxon>
        <taxon>Myrtales</taxon>
        <taxon>Lythraceae</taxon>
        <taxon>Punica</taxon>
    </lineage>
</organism>
<dbReference type="AlphaFoldDB" id="A0A2I0I4A4"/>
<feature type="compositionally biased region" description="Low complexity" evidence="1">
    <location>
        <begin position="119"/>
        <end position="131"/>
    </location>
</feature>
<accession>A0A2I0I4A4</accession>
<gene>
    <name evidence="2" type="ORF">CRG98_040767</name>
</gene>
<feature type="compositionally biased region" description="Basic and acidic residues" evidence="1">
    <location>
        <begin position="78"/>
        <end position="95"/>
    </location>
</feature>
<evidence type="ECO:0000313" key="2">
    <source>
        <dbReference type="EMBL" id="PKI38839.1"/>
    </source>
</evidence>
<dbReference type="EMBL" id="PGOL01004000">
    <property type="protein sequence ID" value="PKI38839.1"/>
    <property type="molecule type" value="Genomic_DNA"/>
</dbReference>
<evidence type="ECO:0000313" key="3">
    <source>
        <dbReference type="Proteomes" id="UP000233551"/>
    </source>
</evidence>
<feature type="compositionally biased region" description="Basic and acidic residues" evidence="1">
    <location>
        <begin position="1"/>
        <end position="17"/>
    </location>
</feature>
<name>A0A2I0I4A4_PUNGR</name>
<keyword evidence="3" id="KW-1185">Reference proteome</keyword>
<protein>
    <submittedName>
        <fullName evidence="2">Uncharacterized protein</fullName>
    </submittedName>
</protein>
<reference evidence="2 3" key="1">
    <citation type="submission" date="2017-11" db="EMBL/GenBank/DDBJ databases">
        <title>De-novo sequencing of pomegranate (Punica granatum L.) genome.</title>
        <authorList>
            <person name="Akparov Z."/>
            <person name="Amiraslanov A."/>
            <person name="Hajiyeva S."/>
            <person name="Abbasov M."/>
            <person name="Kaur K."/>
            <person name="Hamwieh A."/>
            <person name="Solovyev V."/>
            <person name="Salamov A."/>
            <person name="Braich B."/>
            <person name="Kosarev P."/>
            <person name="Mahmoud A."/>
            <person name="Hajiyev E."/>
            <person name="Babayeva S."/>
            <person name="Izzatullayeva V."/>
            <person name="Mammadov A."/>
            <person name="Mammadov A."/>
            <person name="Sharifova S."/>
            <person name="Ojaghi J."/>
            <person name="Eynullazada K."/>
            <person name="Bayramov B."/>
            <person name="Abdulazimova A."/>
            <person name="Shahmuradov I."/>
        </authorList>
    </citation>
    <scope>NUCLEOTIDE SEQUENCE [LARGE SCALE GENOMIC DNA]</scope>
    <source>
        <strain evidence="3">cv. AG2017</strain>
        <tissue evidence="2">Leaf</tissue>
    </source>
</reference>
<feature type="region of interest" description="Disordered" evidence="1">
    <location>
        <begin position="1"/>
        <end position="132"/>
    </location>
</feature>
<dbReference type="Proteomes" id="UP000233551">
    <property type="component" value="Unassembled WGS sequence"/>
</dbReference>
<sequence>MRTQGHELQERSRGPLEKHKRAIRRIDEQRTPKTAKADTAALFIAGSSEHQKPGHPRTLTDAFPDEAPRGPDPWTSKRHSETGLHTPKDHRDHGTSFRQPFGVRLGLSSESRPGKGDLSQTGSSAQSSFSGKLTSEFQTLHSLQLLGLGKSFRLGPRKSIRSPE</sequence>
<proteinExistence type="predicted"/>
<evidence type="ECO:0000256" key="1">
    <source>
        <dbReference type="SAM" id="MobiDB-lite"/>
    </source>
</evidence>
<comment type="caution">
    <text evidence="2">The sequence shown here is derived from an EMBL/GenBank/DDBJ whole genome shotgun (WGS) entry which is preliminary data.</text>
</comment>